<evidence type="ECO:0000313" key="3">
    <source>
        <dbReference type="EnsemblMetazoa" id="CLYHEMP020192.1"/>
    </source>
</evidence>
<evidence type="ECO:0000313" key="4">
    <source>
        <dbReference type="Proteomes" id="UP000594262"/>
    </source>
</evidence>
<name>A0A7M5XA13_9CNID</name>
<sequence>MALYLIMISCLQIYFAFSKTDQFTITRRNKQLRGYNLVSKYNVNKPIECIFECQNYRKCQSINYHSGQQICQLNKIVSQTLRDVSLADAIGWQYFEKKEDVEVSKE</sequence>
<evidence type="ECO:0000259" key="2">
    <source>
        <dbReference type="Pfam" id="PF00024"/>
    </source>
</evidence>
<dbReference type="Gene3D" id="3.50.4.10">
    <property type="entry name" value="Hepatocyte Growth Factor"/>
    <property type="match status" value="1"/>
</dbReference>
<keyword evidence="1" id="KW-0732">Signal</keyword>
<dbReference type="AlphaFoldDB" id="A0A7M5XA13"/>
<dbReference type="SUPFAM" id="SSF57414">
    <property type="entry name" value="Hairpin loop containing domain-like"/>
    <property type="match status" value="1"/>
</dbReference>
<feature type="domain" description="Apple" evidence="2">
    <location>
        <begin position="28"/>
        <end position="97"/>
    </location>
</feature>
<accession>A0A7M5XA13</accession>
<reference evidence="3" key="1">
    <citation type="submission" date="2021-01" db="UniProtKB">
        <authorList>
            <consortium name="EnsemblMetazoa"/>
        </authorList>
    </citation>
    <scope>IDENTIFICATION</scope>
</reference>
<dbReference type="Proteomes" id="UP000594262">
    <property type="component" value="Unplaced"/>
</dbReference>
<protein>
    <recommendedName>
        <fullName evidence="2">Apple domain-containing protein</fullName>
    </recommendedName>
</protein>
<dbReference type="InterPro" id="IPR003609">
    <property type="entry name" value="Pan_app"/>
</dbReference>
<dbReference type="Pfam" id="PF00024">
    <property type="entry name" value="PAN_1"/>
    <property type="match status" value="1"/>
</dbReference>
<feature type="signal peptide" evidence="1">
    <location>
        <begin position="1"/>
        <end position="18"/>
    </location>
</feature>
<feature type="chain" id="PRO_5029501370" description="Apple domain-containing protein" evidence="1">
    <location>
        <begin position="19"/>
        <end position="106"/>
    </location>
</feature>
<proteinExistence type="predicted"/>
<organism evidence="3 4">
    <name type="scientific">Clytia hemisphaerica</name>
    <dbReference type="NCBI Taxonomy" id="252671"/>
    <lineage>
        <taxon>Eukaryota</taxon>
        <taxon>Metazoa</taxon>
        <taxon>Cnidaria</taxon>
        <taxon>Hydrozoa</taxon>
        <taxon>Hydroidolina</taxon>
        <taxon>Leptothecata</taxon>
        <taxon>Obeliida</taxon>
        <taxon>Clytiidae</taxon>
        <taxon>Clytia</taxon>
    </lineage>
</organism>
<dbReference type="EnsemblMetazoa" id="CLYHEMT020192.1">
    <property type="protein sequence ID" value="CLYHEMP020192.1"/>
    <property type="gene ID" value="CLYHEMG020192"/>
</dbReference>
<keyword evidence="4" id="KW-1185">Reference proteome</keyword>
<evidence type="ECO:0000256" key="1">
    <source>
        <dbReference type="SAM" id="SignalP"/>
    </source>
</evidence>